<dbReference type="Proteomes" id="UP000220922">
    <property type="component" value="Unassembled WGS sequence"/>
</dbReference>
<dbReference type="Gene3D" id="3.40.50.150">
    <property type="entry name" value="Vaccinia Virus protein VP39"/>
    <property type="match status" value="1"/>
</dbReference>
<gene>
    <name evidence="2" type="ORF">A9Q02_01135</name>
</gene>
<evidence type="ECO:0000313" key="3">
    <source>
        <dbReference type="Proteomes" id="UP000220922"/>
    </source>
</evidence>
<comment type="caution">
    <text evidence="2">The sequence shown here is derived from an EMBL/GenBank/DDBJ whole genome shotgun (WGS) entry which is preliminary data.</text>
</comment>
<dbReference type="CDD" id="cd02440">
    <property type="entry name" value="AdoMet_MTases"/>
    <property type="match status" value="1"/>
</dbReference>
<proteinExistence type="predicted"/>
<accession>A0A2H3L0K6</accession>
<keyword evidence="3" id="KW-1185">Reference proteome</keyword>
<reference evidence="2 3" key="1">
    <citation type="submission" date="2016-05" db="EMBL/GenBank/DDBJ databases">
        <authorList>
            <person name="Lavstsen T."/>
            <person name="Jespersen J.S."/>
        </authorList>
    </citation>
    <scope>NUCLEOTIDE SEQUENCE [LARGE SCALE GENOMIC DNA]</scope>
    <source>
        <strain evidence="2 3">B7-9</strain>
    </source>
</reference>
<dbReference type="OrthoDB" id="5195124at2"/>
<feature type="coiled-coil region" evidence="1">
    <location>
        <begin position="324"/>
        <end position="351"/>
    </location>
</feature>
<dbReference type="EMBL" id="LYXE01000063">
    <property type="protein sequence ID" value="PDV99845.1"/>
    <property type="molecule type" value="Genomic_DNA"/>
</dbReference>
<keyword evidence="1" id="KW-0175">Coiled coil</keyword>
<protein>
    <submittedName>
        <fullName evidence="2">Uncharacterized protein</fullName>
    </submittedName>
</protein>
<dbReference type="SUPFAM" id="SSF53335">
    <property type="entry name" value="S-adenosyl-L-methionine-dependent methyltransferases"/>
    <property type="match status" value="1"/>
</dbReference>
<dbReference type="Pfam" id="PF08003">
    <property type="entry name" value="Methyltransf_9"/>
    <property type="match status" value="1"/>
</dbReference>
<organism evidence="2 3">
    <name type="scientific">Candidatus Chloroploca asiatica</name>
    <dbReference type="NCBI Taxonomy" id="1506545"/>
    <lineage>
        <taxon>Bacteria</taxon>
        <taxon>Bacillati</taxon>
        <taxon>Chloroflexota</taxon>
        <taxon>Chloroflexia</taxon>
        <taxon>Chloroflexales</taxon>
        <taxon>Chloroflexineae</taxon>
        <taxon>Oscillochloridaceae</taxon>
        <taxon>Candidatus Chloroploca</taxon>
    </lineage>
</organism>
<dbReference type="AlphaFoldDB" id="A0A2H3L0K6"/>
<sequence length="364" mass="41835">MNILDQYITTAPSAQNAVNIFEHAWSASFIHPYEHLEAGTIPCFTDARVAWAAEKLGGFTNKTILELGPLESAQSYLLEKQGAARIVAIEANTISYLKCLLVKELYNIKGLELLCGDFVSYLKETQDQYDVAFASGVLYHMKRPVELLYLLSQVSDRLFIWTHYYDEALIHPREHLRERFQGSGEAEFAGFKHTLYRQEYQTTLNWEGFCGGSAPFSYWLSRSDIIACLEYFGFDQLEISFETTDDHHGGPSFAIAATRTPNSIRPSSYSATVLEYTIAEHLLAKEAHEPEIIQPEIRQPETENIVSVQIEAMQQLLNEQQTYIIHLEQVVQNKERHIRELKKHVERLENGRIMRLMKALRRNQ</sequence>
<evidence type="ECO:0000313" key="2">
    <source>
        <dbReference type="EMBL" id="PDV99845.1"/>
    </source>
</evidence>
<dbReference type="InterPro" id="IPR029063">
    <property type="entry name" value="SAM-dependent_MTases_sf"/>
</dbReference>
<evidence type="ECO:0000256" key="1">
    <source>
        <dbReference type="SAM" id="Coils"/>
    </source>
</evidence>
<dbReference type="InterPro" id="IPR027555">
    <property type="entry name" value="Mo5U34_MeTrfas-like"/>
</dbReference>
<dbReference type="RefSeq" id="WP_141508756.1">
    <property type="nucleotide sequence ID" value="NZ_LYXE01000063.1"/>
</dbReference>
<name>A0A2H3L0K6_9CHLR</name>